<evidence type="ECO:0000313" key="4">
    <source>
        <dbReference type="Proteomes" id="UP000028926"/>
    </source>
</evidence>
<dbReference type="SUPFAM" id="SSF53448">
    <property type="entry name" value="Nucleotide-diphospho-sugar transferases"/>
    <property type="match status" value="1"/>
</dbReference>
<dbReference type="InterPro" id="IPR050088">
    <property type="entry name" value="IspD/TarI_cytidylyltransf_bact"/>
</dbReference>
<evidence type="ECO:0000256" key="2">
    <source>
        <dbReference type="ARBA" id="ARBA00022695"/>
    </source>
</evidence>
<proteinExistence type="predicted"/>
<dbReference type="KEGG" id="paca:ID47_08895"/>
<dbReference type="InterPro" id="IPR029044">
    <property type="entry name" value="Nucleotide-diphossugar_trans"/>
</dbReference>
<accession>A0A077AUG0</accession>
<dbReference type="PANTHER" id="PTHR32125">
    <property type="entry name" value="2-C-METHYL-D-ERYTHRITOL 4-PHOSPHATE CYTIDYLYLTRANSFERASE, CHLOROPLASTIC"/>
    <property type="match status" value="1"/>
</dbReference>
<dbReference type="PROSITE" id="PS01295">
    <property type="entry name" value="ISPD"/>
    <property type="match status" value="1"/>
</dbReference>
<evidence type="ECO:0000256" key="1">
    <source>
        <dbReference type="ARBA" id="ARBA00022679"/>
    </source>
</evidence>
<evidence type="ECO:0000313" key="3">
    <source>
        <dbReference type="EMBL" id="AIK96822.1"/>
    </source>
</evidence>
<keyword evidence="4" id="KW-1185">Reference proteome</keyword>
<dbReference type="GO" id="GO:0050518">
    <property type="term" value="F:2-C-methyl-D-erythritol 4-phosphate cytidylyltransferase activity"/>
    <property type="evidence" value="ECO:0007669"/>
    <property type="project" value="TreeGrafter"/>
</dbReference>
<dbReference type="eggNOG" id="COG1211">
    <property type="taxonomic scope" value="Bacteria"/>
</dbReference>
<dbReference type="Proteomes" id="UP000028926">
    <property type="component" value="Chromosome"/>
</dbReference>
<gene>
    <name evidence="3" type="ORF">ID47_08895</name>
</gene>
<reference evidence="3 4" key="1">
    <citation type="submission" date="2014-07" db="EMBL/GenBank/DDBJ databases">
        <title>Comparative genomic insights into amoeba endosymbionts belonging to the families of Holosporaceae and Candidatus Midichloriaceae within Rickettsiales.</title>
        <authorList>
            <person name="Wang Z."/>
            <person name="Wu M."/>
        </authorList>
    </citation>
    <scope>NUCLEOTIDE SEQUENCE [LARGE SCALE GENOMIC DNA]</scope>
    <source>
        <strain evidence="3">PRA3</strain>
    </source>
</reference>
<evidence type="ECO:0008006" key="5">
    <source>
        <dbReference type="Google" id="ProtNLM"/>
    </source>
</evidence>
<dbReference type="Pfam" id="PF01128">
    <property type="entry name" value="IspD"/>
    <property type="match status" value="1"/>
</dbReference>
<dbReference type="PANTHER" id="PTHR32125:SF4">
    <property type="entry name" value="2-C-METHYL-D-ERYTHRITOL 4-PHOSPHATE CYTIDYLYLTRANSFERASE, CHLOROPLASTIC"/>
    <property type="match status" value="1"/>
</dbReference>
<sequence>MLAVIHPDHYDFYIKATEGLDILDPVGGGSTRAESTLAGLNALKNLAPDYVLVHDAARPFVDSHLIKRVIDGLTMAAGCIPAIAVTDTIKLVANNRIQQTLPRENLWRAQTPQGFHYPVLLDCFTKTTDNAFTDEASLLEKFNIPVTMVMGSEENIKITFPSDLKGN</sequence>
<dbReference type="EMBL" id="CP008941">
    <property type="protein sequence ID" value="AIK96822.1"/>
    <property type="molecule type" value="Genomic_DNA"/>
</dbReference>
<organism evidence="3 4">
    <name type="scientific">Candidatus Odyssella acanthamoebae</name>
    <dbReference type="NCBI Taxonomy" id="91604"/>
    <lineage>
        <taxon>Bacteria</taxon>
        <taxon>Pseudomonadati</taxon>
        <taxon>Pseudomonadota</taxon>
        <taxon>Alphaproteobacteria</taxon>
        <taxon>Holosporales</taxon>
        <taxon>Candidatus Paracaedibacteraceae</taxon>
        <taxon>Candidatus Odyssella</taxon>
    </lineage>
</organism>
<dbReference type="AlphaFoldDB" id="A0A077AUG0"/>
<dbReference type="HOGENOM" id="CLU_061281_2_2_5"/>
<dbReference type="GO" id="GO:0008299">
    <property type="term" value="P:isoprenoid biosynthetic process"/>
    <property type="evidence" value="ECO:0007669"/>
    <property type="project" value="InterPro"/>
</dbReference>
<protein>
    <recommendedName>
        <fullName evidence="5">2-C-methyl-D-erythritol 4-phosphate cytidylyltransferase</fullName>
    </recommendedName>
</protein>
<dbReference type="InterPro" id="IPR018294">
    <property type="entry name" value="ISPD_synthase_CS"/>
</dbReference>
<dbReference type="Gene3D" id="3.90.550.10">
    <property type="entry name" value="Spore Coat Polysaccharide Biosynthesis Protein SpsA, Chain A"/>
    <property type="match status" value="1"/>
</dbReference>
<dbReference type="CDD" id="cd02516">
    <property type="entry name" value="CDP-ME_synthetase"/>
    <property type="match status" value="1"/>
</dbReference>
<dbReference type="STRING" id="91604.ID47_08895"/>
<keyword evidence="1" id="KW-0808">Transferase</keyword>
<keyword evidence="2" id="KW-0548">Nucleotidyltransferase</keyword>
<name>A0A077AUG0_9PROT</name>
<dbReference type="InterPro" id="IPR034683">
    <property type="entry name" value="IspD/TarI"/>
</dbReference>